<dbReference type="EMBL" id="KJ489399">
    <property type="protein sequence ID" value="AHZ10184.1"/>
    <property type="molecule type" value="Genomic_DNA"/>
</dbReference>
<dbReference type="RefSeq" id="YP_009036615.1">
    <property type="nucleotide sequence ID" value="NC_024213.1"/>
</dbReference>
<protein>
    <submittedName>
        <fullName evidence="1">Uncharacterized protein</fullName>
    </submittedName>
</protein>
<evidence type="ECO:0000313" key="1">
    <source>
        <dbReference type="EMBL" id="AHZ10184.1"/>
    </source>
</evidence>
<proteinExistence type="predicted"/>
<dbReference type="GeneID" id="19526166"/>
<sequence>MLKYIGETNEHFIKGKLYEEVLLAKSHWANVLLKDIAKKLDTDITEAHRARTIISETGEHVLMTVEQALEKFVIMQKPTLKLRTRLRDNLEQTGEIYREQRRILQDLLENHVVYTNLTFWYGYEDERNGGFDTKVEAIVEEDSESFRIEFYDRKSIRVKYWVYVEDFLDKFDFVPLKEGNGPLKDSLDYSLLQDYVEPEEDFE</sequence>
<accession>A0A024B0Q9</accession>
<organism evidence="1 2">
    <name type="scientific">Bacillus phage Hakuna</name>
    <dbReference type="NCBI Taxonomy" id="1486659"/>
    <lineage>
        <taxon>Viruses</taxon>
        <taxon>Duplodnaviria</taxon>
        <taxon>Heunggongvirae</taxon>
        <taxon>Uroviricota</taxon>
        <taxon>Caudoviricetes</taxon>
        <taxon>Herelleviridae</taxon>
        <taxon>Bastillevirinae</taxon>
        <taxon>Wphvirus</taxon>
        <taxon>Wphvirus hakuna</taxon>
    </lineage>
</organism>
<keyword evidence="2" id="KW-1185">Reference proteome</keyword>
<evidence type="ECO:0000313" key="2">
    <source>
        <dbReference type="Proteomes" id="UP000026900"/>
    </source>
</evidence>
<name>A0A024B0Q9_9CAUD</name>
<dbReference type="Proteomes" id="UP000026900">
    <property type="component" value="Segment"/>
</dbReference>
<reference evidence="2" key="1">
    <citation type="submission" date="2014-09" db="EMBL/GenBank/DDBJ databases">
        <authorList>
            <person name="Sauder A.B."/>
            <person name="McKenzie Q.R."/>
            <person name="Temple L.M."/>
            <person name="Alexis B.K."/>
            <person name="Al-Atrache Z."/>
            <person name="Lewis L.O."/>
            <person name="Loesser-Casey K.E."/>
            <person name="Mitchell K.J."/>
        </authorList>
    </citation>
    <scope>NUCLEOTIDE SEQUENCE [LARGE SCALE GENOMIC DNA]</scope>
</reference>
<dbReference type="KEGG" id="vg:19526166"/>